<feature type="compositionally biased region" description="Acidic residues" evidence="1">
    <location>
        <begin position="121"/>
        <end position="131"/>
    </location>
</feature>
<feature type="region of interest" description="Disordered" evidence="1">
    <location>
        <begin position="79"/>
        <end position="144"/>
    </location>
</feature>
<comment type="caution">
    <text evidence="2">The sequence shown here is derived from an EMBL/GenBank/DDBJ whole genome shotgun (WGS) entry which is preliminary data.</text>
</comment>
<reference evidence="2" key="1">
    <citation type="submission" date="2022-06" db="EMBL/GenBank/DDBJ databases">
        <title>Genome Sequence of Candolleomyces eurysporus.</title>
        <authorList>
            <person name="Buettner E."/>
        </authorList>
    </citation>
    <scope>NUCLEOTIDE SEQUENCE</scope>
    <source>
        <strain evidence="2">VTCC 930004</strain>
    </source>
</reference>
<proteinExistence type="predicted"/>
<sequence length="433" mass="46136">MARTKRTSQLSAGSKQQPSSPEYVPDDDEIENMPPATQAPATPTPSSTKRRVREDANPTPSYALCFFALFHPPVLTQTNDSPAKKKSRVSASVANASTSVVGDSDEEDDSGTASSISESTEAGDADVEDDGETPKASKMLGKKKATNLKTQLGGKLGVNAADELPQPSQSDPATAPIITLPSSAFTLENKAQWADSYVDSSLKTVLIVKARAADDALLPNKDILDAYMTKHGHYQNLPNANYVALLHRFDRQGSFANASTVDVTELAFKEAWSGAGPGCAYTACDKVTGRPITFLMVGGVMESFLVSGKNVGYDGKAPCAKGTPQTPDGARKVGKMEVKTYKSRDGSPSKPVFGGNKTYIDWSEKVPVYDGRSKAFDPNDIAGSLARLPDYEMPLGKIPEGTGVVAGYTASTSKFLSVWKLTFNIMWVVVIAD</sequence>
<dbReference type="AlphaFoldDB" id="A0A9W8J4A2"/>
<gene>
    <name evidence="2" type="ORF">H1R20_g12886</name>
</gene>
<name>A0A9W8J4A2_9AGAR</name>
<feature type="compositionally biased region" description="Low complexity" evidence="1">
    <location>
        <begin position="34"/>
        <end position="45"/>
    </location>
</feature>
<feature type="compositionally biased region" description="Low complexity" evidence="1">
    <location>
        <begin position="89"/>
        <end position="102"/>
    </location>
</feature>
<evidence type="ECO:0000313" key="2">
    <source>
        <dbReference type="EMBL" id="KAJ2924205.1"/>
    </source>
</evidence>
<keyword evidence="3" id="KW-1185">Reference proteome</keyword>
<protein>
    <submittedName>
        <fullName evidence="2">Uncharacterized protein</fullName>
    </submittedName>
</protein>
<organism evidence="2 3">
    <name type="scientific">Candolleomyces eurysporus</name>
    <dbReference type="NCBI Taxonomy" id="2828524"/>
    <lineage>
        <taxon>Eukaryota</taxon>
        <taxon>Fungi</taxon>
        <taxon>Dikarya</taxon>
        <taxon>Basidiomycota</taxon>
        <taxon>Agaricomycotina</taxon>
        <taxon>Agaricomycetes</taxon>
        <taxon>Agaricomycetidae</taxon>
        <taxon>Agaricales</taxon>
        <taxon>Agaricineae</taxon>
        <taxon>Psathyrellaceae</taxon>
        <taxon>Candolleomyces</taxon>
    </lineage>
</organism>
<evidence type="ECO:0000256" key="1">
    <source>
        <dbReference type="SAM" id="MobiDB-lite"/>
    </source>
</evidence>
<dbReference type="EMBL" id="JANBPK010001238">
    <property type="protein sequence ID" value="KAJ2924205.1"/>
    <property type="molecule type" value="Genomic_DNA"/>
</dbReference>
<dbReference type="Proteomes" id="UP001140091">
    <property type="component" value="Unassembled WGS sequence"/>
</dbReference>
<accession>A0A9W8J4A2</accession>
<dbReference type="OrthoDB" id="3067694at2759"/>
<feature type="region of interest" description="Disordered" evidence="1">
    <location>
        <begin position="1"/>
        <end position="56"/>
    </location>
</feature>
<feature type="non-terminal residue" evidence="2">
    <location>
        <position position="1"/>
    </location>
</feature>
<feature type="compositionally biased region" description="Polar residues" evidence="1">
    <location>
        <begin position="7"/>
        <end position="20"/>
    </location>
</feature>
<evidence type="ECO:0000313" key="3">
    <source>
        <dbReference type="Proteomes" id="UP001140091"/>
    </source>
</evidence>